<gene>
    <name evidence="2" type="ORF">CURHAP_LOCUS12803</name>
</gene>
<dbReference type="PANTHER" id="PTHR35046">
    <property type="entry name" value="ZINC KNUCKLE (CCHC-TYPE) FAMILY PROTEIN"/>
    <property type="match status" value="1"/>
</dbReference>
<dbReference type="Proteomes" id="UP000507222">
    <property type="component" value="Unassembled WGS sequence"/>
</dbReference>
<protein>
    <recommendedName>
        <fullName evidence="1">Reverse transcriptase/retrotransposon-derived protein RNase H-like domain-containing protein</fullName>
    </recommendedName>
</protein>
<sequence>MDEDKVRAIWEWPTLKTASDVRNFYGHATFYRRFVHHFNTLTAPITDYLKRGKFNWGEEQDHSSTLIKEKLSTTPVLALSNFKKIFEFECDASGVGVEAVLSQESRPIAFISEKQSEACQKWRTYYQEFYAVVRALK</sequence>
<evidence type="ECO:0000313" key="2">
    <source>
        <dbReference type="EMBL" id="CAB4268683.1"/>
    </source>
</evidence>
<dbReference type="InterPro" id="IPR043128">
    <property type="entry name" value="Rev_trsase/Diguanyl_cyclase"/>
</dbReference>
<proteinExistence type="predicted"/>
<dbReference type="AlphaFoldDB" id="A0A6J5TY55"/>
<accession>A0A6J5TY55</accession>
<dbReference type="InterPro" id="IPR043502">
    <property type="entry name" value="DNA/RNA_pol_sf"/>
</dbReference>
<dbReference type="Pfam" id="PF17919">
    <property type="entry name" value="RT_RNaseH_2"/>
    <property type="match status" value="1"/>
</dbReference>
<dbReference type="SUPFAM" id="SSF56672">
    <property type="entry name" value="DNA/RNA polymerases"/>
    <property type="match status" value="1"/>
</dbReference>
<dbReference type="FunFam" id="3.30.70.270:FF:000020">
    <property type="entry name" value="Transposon Tf2-6 polyprotein-like Protein"/>
    <property type="match status" value="1"/>
</dbReference>
<organism evidence="2 3">
    <name type="scientific">Prunus armeniaca</name>
    <name type="common">Apricot</name>
    <name type="synonym">Armeniaca vulgaris</name>
    <dbReference type="NCBI Taxonomy" id="36596"/>
    <lineage>
        <taxon>Eukaryota</taxon>
        <taxon>Viridiplantae</taxon>
        <taxon>Streptophyta</taxon>
        <taxon>Embryophyta</taxon>
        <taxon>Tracheophyta</taxon>
        <taxon>Spermatophyta</taxon>
        <taxon>Magnoliopsida</taxon>
        <taxon>eudicotyledons</taxon>
        <taxon>Gunneridae</taxon>
        <taxon>Pentapetalae</taxon>
        <taxon>rosids</taxon>
        <taxon>fabids</taxon>
        <taxon>Rosales</taxon>
        <taxon>Rosaceae</taxon>
        <taxon>Amygdaloideae</taxon>
        <taxon>Amygdaleae</taxon>
        <taxon>Prunus</taxon>
    </lineage>
</organism>
<dbReference type="InterPro" id="IPR041577">
    <property type="entry name" value="RT_RNaseH_2"/>
</dbReference>
<dbReference type="Gene3D" id="3.30.70.270">
    <property type="match status" value="1"/>
</dbReference>
<evidence type="ECO:0000259" key="1">
    <source>
        <dbReference type="Pfam" id="PF17919"/>
    </source>
</evidence>
<name>A0A6J5TY55_PRUAR</name>
<dbReference type="EMBL" id="CAEKDK010000002">
    <property type="protein sequence ID" value="CAB4268683.1"/>
    <property type="molecule type" value="Genomic_DNA"/>
</dbReference>
<reference evidence="2 3" key="1">
    <citation type="submission" date="2020-05" db="EMBL/GenBank/DDBJ databases">
        <authorList>
            <person name="Campoy J."/>
            <person name="Schneeberger K."/>
            <person name="Spophaly S."/>
        </authorList>
    </citation>
    <scope>NUCLEOTIDE SEQUENCE [LARGE SCALE GENOMIC DNA]</scope>
    <source>
        <strain evidence="2">PruArmRojPasFocal</strain>
    </source>
</reference>
<dbReference type="PANTHER" id="PTHR35046:SF18">
    <property type="entry name" value="RNA-DIRECTED DNA POLYMERASE"/>
    <property type="match status" value="1"/>
</dbReference>
<feature type="domain" description="Reverse transcriptase/retrotransposon-derived protein RNase H-like" evidence="1">
    <location>
        <begin position="56"/>
        <end position="137"/>
    </location>
</feature>
<evidence type="ECO:0000313" key="3">
    <source>
        <dbReference type="Proteomes" id="UP000507222"/>
    </source>
</evidence>